<proteinExistence type="predicted"/>
<feature type="domain" description="Transposase IS4-like" evidence="1">
    <location>
        <begin position="112"/>
        <end position="264"/>
    </location>
</feature>
<dbReference type="GO" id="GO:0006313">
    <property type="term" value="P:DNA transposition"/>
    <property type="evidence" value="ECO:0007669"/>
    <property type="project" value="InterPro"/>
</dbReference>
<evidence type="ECO:0000259" key="2">
    <source>
        <dbReference type="Pfam" id="PF13340"/>
    </source>
</evidence>
<name>A0A3G8MCA1_9HYPH</name>
<accession>A0A3G8MCA1</accession>
<protein>
    <submittedName>
        <fullName evidence="3">IS5 family transposase</fullName>
    </submittedName>
</protein>
<reference evidence="3 4" key="1">
    <citation type="submission" date="2018-11" db="EMBL/GenBank/DDBJ databases">
        <title>Genome squencing of methanotrophic bacteria isolated from alkaline groundwater in Korea.</title>
        <authorList>
            <person name="Nguyen L.N."/>
        </authorList>
    </citation>
    <scope>NUCLEOTIDE SEQUENCE [LARGE SCALE GENOMIC DNA]</scope>
    <source>
        <strain evidence="3 4">GW6</strain>
        <plasmid evidence="4">pgw6_1</plasmid>
    </source>
</reference>
<dbReference type="GO" id="GO:0003677">
    <property type="term" value="F:DNA binding"/>
    <property type="evidence" value="ECO:0007669"/>
    <property type="project" value="InterPro"/>
</dbReference>
<sequence>MAWTETTRAQYVRGGMRYASDCTDAEWAIVEPFMPPPSRVGRPRTTLLRDVWNAIQYIAATGCQWAMLPKDFPPFTTVQHYFYQLRDSGALDLLNEALVDAARALGGRAKEPTAAIIDSQSVKTPEAGAPRGFDAGKKIKGRKRHIVTDTQGHMLTGIVHEASIQDRDGAPRVIGFACESFPTVTHVFADSGYAGEKLEAALARLNGPVIEIVKRPDGAKGFVLVARRWVVERTLAWLNRCRRLAKDWEASIASSEAWLLIASIRQLSRRIARTPQSRC</sequence>
<dbReference type="PANTHER" id="PTHR30007:SF0">
    <property type="entry name" value="TRANSPOSASE"/>
    <property type="match status" value="1"/>
</dbReference>
<dbReference type="AlphaFoldDB" id="A0A3G8MCA1"/>
<dbReference type="InterPro" id="IPR025161">
    <property type="entry name" value="IS402-like_dom"/>
</dbReference>
<evidence type="ECO:0000313" key="4">
    <source>
        <dbReference type="Proteomes" id="UP000273982"/>
    </source>
</evidence>
<dbReference type="Pfam" id="PF01609">
    <property type="entry name" value="DDE_Tnp_1"/>
    <property type="match status" value="1"/>
</dbReference>
<keyword evidence="3" id="KW-0614">Plasmid</keyword>
<dbReference type="EMBL" id="CP034087">
    <property type="protein sequence ID" value="AZG78895.1"/>
    <property type="molecule type" value="Genomic_DNA"/>
</dbReference>
<dbReference type="Pfam" id="PF13340">
    <property type="entry name" value="DUF4096"/>
    <property type="match status" value="1"/>
</dbReference>
<geneLocation type="plasmid" evidence="4">
    <name>pgw6_1</name>
</geneLocation>
<dbReference type="Proteomes" id="UP000273982">
    <property type="component" value="Plasmid pGW6_1"/>
</dbReference>
<dbReference type="KEGG" id="mros:EHO51_18940"/>
<dbReference type="GO" id="GO:0004803">
    <property type="term" value="F:transposase activity"/>
    <property type="evidence" value="ECO:0007669"/>
    <property type="project" value="InterPro"/>
</dbReference>
<feature type="domain" description="Insertion element IS402-like" evidence="2">
    <location>
        <begin position="23"/>
        <end position="93"/>
    </location>
</feature>
<dbReference type="PANTHER" id="PTHR30007">
    <property type="entry name" value="PHP DOMAIN PROTEIN"/>
    <property type="match status" value="1"/>
</dbReference>
<dbReference type="NCBIfam" id="NF033580">
    <property type="entry name" value="transpos_IS5_3"/>
    <property type="match status" value="1"/>
</dbReference>
<dbReference type="RefSeq" id="WP_124740403.1">
    <property type="nucleotide sequence ID" value="NZ_CP034087.1"/>
</dbReference>
<organism evidence="3 4">
    <name type="scientific">Methylocystis rosea</name>
    <dbReference type="NCBI Taxonomy" id="173366"/>
    <lineage>
        <taxon>Bacteria</taxon>
        <taxon>Pseudomonadati</taxon>
        <taxon>Pseudomonadota</taxon>
        <taxon>Alphaproteobacteria</taxon>
        <taxon>Hyphomicrobiales</taxon>
        <taxon>Methylocystaceae</taxon>
        <taxon>Methylocystis</taxon>
    </lineage>
</organism>
<evidence type="ECO:0000259" key="1">
    <source>
        <dbReference type="Pfam" id="PF01609"/>
    </source>
</evidence>
<gene>
    <name evidence="3" type="ORF">EHO51_18940</name>
</gene>
<evidence type="ECO:0000313" key="3">
    <source>
        <dbReference type="EMBL" id="AZG78895.1"/>
    </source>
</evidence>
<dbReference type="InterPro" id="IPR002559">
    <property type="entry name" value="Transposase_11"/>
</dbReference>